<comment type="caution">
    <text evidence="4">The sequence shown here is derived from an EMBL/GenBank/DDBJ whole genome shotgun (WGS) entry which is preliminary data.</text>
</comment>
<organism evidence="4 5">
    <name type="scientific">Paenibacillus eucommiae</name>
    <dbReference type="NCBI Taxonomy" id="1355755"/>
    <lineage>
        <taxon>Bacteria</taxon>
        <taxon>Bacillati</taxon>
        <taxon>Bacillota</taxon>
        <taxon>Bacilli</taxon>
        <taxon>Bacillales</taxon>
        <taxon>Paenibacillaceae</taxon>
        <taxon>Paenibacillus</taxon>
    </lineage>
</organism>
<evidence type="ECO:0000256" key="3">
    <source>
        <dbReference type="ARBA" id="ARBA00044507"/>
    </source>
</evidence>
<dbReference type="InterPro" id="IPR015424">
    <property type="entry name" value="PyrdxlP-dep_Trfase"/>
</dbReference>
<dbReference type="PANTHER" id="PTHR32328">
    <property type="entry name" value="L-SERYL-TRNA(SEC) SELENIUM TRANSFERASE"/>
    <property type="match status" value="1"/>
</dbReference>
<reference evidence="4 5" key="1">
    <citation type="submission" date="2021-03" db="EMBL/GenBank/DDBJ databases">
        <title>Genomic Encyclopedia of Type Strains, Phase IV (KMG-IV): sequencing the most valuable type-strain genomes for metagenomic binning, comparative biology and taxonomic classification.</title>
        <authorList>
            <person name="Goeker M."/>
        </authorList>
    </citation>
    <scope>NUCLEOTIDE SEQUENCE [LARGE SCALE GENOMIC DNA]</scope>
    <source>
        <strain evidence="4 5">DSM 26048</strain>
    </source>
</reference>
<keyword evidence="4" id="KW-0808">Transferase</keyword>
<evidence type="ECO:0000256" key="2">
    <source>
        <dbReference type="ARBA" id="ARBA00022898"/>
    </source>
</evidence>
<proteinExistence type="inferred from homology"/>
<keyword evidence="5" id="KW-1185">Reference proteome</keyword>
<dbReference type="InterPro" id="IPR018319">
    <property type="entry name" value="SelA-like"/>
</dbReference>
<dbReference type="PANTHER" id="PTHR32328:SF0">
    <property type="entry name" value="L-SERYL-TRNA(SEC) SELENIUM TRANSFERASE"/>
    <property type="match status" value="1"/>
</dbReference>
<comment type="cofactor">
    <cofactor evidence="1">
        <name>pyridoxal 5'-phosphate</name>
        <dbReference type="ChEBI" id="CHEBI:597326"/>
    </cofactor>
</comment>
<dbReference type="SUPFAM" id="SSF53383">
    <property type="entry name" value="PLP-dependent transferases"/>
    <property type="match status" value="1"/>
</dbReference>
<evidence type="ECO:0000256" key="1">
    <source>
        <dbReference type="ARBA" id="ARBA00001933"/>
    </source>
</evidence>
<dbReference type="GO" id="GO:0004125">
    <property type="term" value="F:L-seryl-tRNA(Sec) selenium transferase activity"/>
    <property type="evidence" value="ECO:0007669"/>
    <property type="project" value="UniProtKB-EC"/>
</dbReference>
<evidence type="ECO:0000313" key="5">
    <source>
        <dbReference type="Proteomes" id="UP001519287"/>
    </source>
</evidence>
<dbReference type="EC" id="2.9.1.1" evidence="4"/>
<keyword evidence="2" id="KW-0663">Pyridoxal phosphate</keyword>
<comment type="similarity">
    <text evidence="3">Belongs to the SelA family.</text>
</comment>
<dbReference type="Proteomes" id="UP001519287">
    <property type="component" value="Unassembled WGS sequence"/>
</dbReference>
<sequence>MAITIYEKLGMKKLINAADSYTILGGSLIPPEVWKAMEEASQSFVWIEELHNRVGERLAELTRNEAAMVTSGAAAGLSIAVAACITGTERKNTRKFPKLKGLKKEVILLRCQRNGFDMAISQIGARIIEVGDVESTSAWQLQDAINAKTACIVYFTSTYYSRGALSLQEVLDIAKPLGIPVVIDAAAQLPPVDNLWLYTQMGADLVIFSGGKTLRGPQSAGLIVGRKALIEACRMNVGPQISVGRPMKVGKEEMVGLLAAVERYVTLDHGQLKLQYESFVEIIREELSTCGYEVRRVYPGPTGQDYPRAAVKTPLLQSATLKEQLEHSTPSIIVALSADNEEILINPLHLEREDLDLVLQVMRDISTTWEAKQS</sequence>
<gene>
    <name evidence="4" type="ORF">J2Z66_007508</name>
</gene>
<dbReference type="Gene3D" id="3.40.640.10">
    <property type="entry name" value="Type I PLP-dependent aspartate aminotransferase-like (Major domain)"/>
    <property type="match status" value="1"/>
</dbReference>
<protein>
    <submittedName>
        <fullName evidence="4">L-seryl-tRNA(Ser) seleniumtransferase</fullName>
        <ecNumber evidence="4">2.9.1.1</ecNumber>
    </submittedName>
</protein>
<name>A0ABS4J9D1_9BACL</name>
<dbReference type="EMBL" id="JAGGLB010000040">
    <property type="protein sequence ID" value="MBP1995866.1"/>
    <property type="molecule type" value="Genomic_DNA"/>
</dbReference>
<dbReference type="RefSeq" id="WP_209977782.1">
    <property type="nucleotide sequence ID" value="NZ_JAGGLB010000040.1"/>
</dbReference>
<evidence type="ECO:0000313" key="4">
    <source>
        <dbReference type="EMBL" id="MBP1995866.1"/>
    </source>
</evidence>
<accession>A0ABS4J9D1</accession>
<dbReference type="InterPro" id="IPR015421">
    <property type="entry name" value="PyrdxlP-dep_Trfase_major"/>
</dbReference>
<dbReference type="Pfam" id="PF03841">
    <property type="entry name" value="SelA"/>
    <property type="match status" value="1"/>
</dbReference>